<dbReference type="InterPro" id="IPR036322">
    <property type="entry name" value="WD40_repeat_dom_sf"/>
</dbReference>
<dbReference type="CDD" id="cd06143">
    <property type="entry name" value="PAN2_exo"/>
    <property type="match status" value="1"/>
</dbReference>
<evidence type="ECO:0000313" key="13">
    <source>
        <dbReference type="Proteomes" id="UP000769528"/>
    </source>
</evidence>
<feature type="domain" description="USP" evidence="11">
    <location>
        <begin position="485"/>
        <end position="817"/>
    </location>
</feature>
<dbReference type="GO" id="GO:0046872">
    <property type="term" value="F:metal ion binding"/>
    <property type="evidence" value="ECO:0007669"/>
    <property type="project" value="UniProtKB-KW"/>
</dbReference>
<evidence type="ECO:0000259" key="11">
    <source>
        <dbReference type="PROSITE" id="PS50235"/>
    </source>
</evidence>
<dbReference type="Pfam" id="PF13423">
    <property type="entry name" value="UCH_1"/>
    <property type="match status" value="1"/>
</dbReference>
<dbReference type="Gene3D" id="3.90.70.10">
    <property type="entry name" value="Cysteine proteinases"/>
    <property type="match status" value="1"/>
</dbReference>
<comment type="domain">
    <text evidence="10">The linker, or PAN3 interaction domain (PID), between the WD40 repeats and the pseudo-UCH domain mediates interaction with PAN3.</text>
</comment>
<dbReference type="AlphaFoldDB" id="A0A9P8PWZ0"/>
<dbReference type="InterPro" id="IPR030843">
    <property type="entry name" value="PAN2"/>
</dbReference>
<dbReference type="EMBL" id="JAEUBF010000206">
    <property type="protein sequence ID" value="KAH3679886.1"/>
    <property type="molecule type" value="Genomic_DNA"/>
</dbReference>
<evidence type="ECO:0000256" key="5">
    <source>
        <dbReference type="ARBA" id="ARBA00022664"/>
    </source>
</evidence>
<dbReference type="InterPro" id="IPR038765">
    <property type="entry name" value="Papain-like_cys_pep_sf"/>
</dbReference>
<comment type="caution">
    <text evidence="12">The sequence shown here is derived from an EMBL/GenBank/DDBJ whole genome shotgun (WGS) entry which is preliminary data.</text>
</comment>
<dbReference type="SUPFAM" id="SSF50978">
    <property type="entry name" value="WD40 repeat-like"/>
    <property type="match status" value="1"/>
</dbReference>
<name>A0A9P8PWZ0_9ASCO</name>
<keyword evidence="4" id="KW-0853">WD repeat</keyword>
<feature type="binding site" evidence="10">
    <location>
        <position position="982"/>
    </location>
    <ligand>
        <name>a divalent metal cation</name>
        <dbReference type="ChEBI" id="CHEBI:60240"/>
        <note>catalytic</note>
    </ligand>
</feature>
<dbReference type="InterPro" id="IPR048841">
    <property type="entry name" value="PAN2_N"/>
</dbReference>
<feature type="region of interest" description="Linker" evidence="10">
    <location>
        <begin position="317"/>
        <end position="453"/>
    </location>
</feature>
<dbReference type="SUPFAM" id="SSF53098">
    <property type="entry name" value="Ribonuclease H-like"/>
    <property type="match status" value="1"/>
</dbReference>
<comment type="activity regulation">
    <text evidence="10">Positively regulated by the regulatory subunit PAN3.</text>
</comment>
<proteinExistence type="inferred from homology"/>
<protein>
    <recommendedName>
        <fullName evidence="10">PAN2-PAN3 deadenylation complex catalytic subunit PAN2</fullName>
        <ecNumber evidence="10">3.1.13.4</ecNumber>
    </recommendedName>
    <alternativeName>
        <fullName evidence="10">PAB1P-dependent poly(A)-specific ribonuclease</fullName>
    </alternativeName>
    <alternativeName>
        <fullName evidence="10">Poly(A)-nuclease deadenylation complex subunit 2</fullName>
        <shortName evidence="10">PAN deadenylation complex subunit 2</shortName>
    </alternativeName>
</protein>
<dbReference type="PANTHER" id="PTHR15728">
    <property type="entry name" value="DEADENYLATION COMPLEX CATALYTIC SUBUNIT PAN2"/>
    <property type="match status" value="1"/>
</dbReference>
<comment type="subcellular location">
    <subcellularLocation>
        <location evidence="2 10">Cytoplasm</location>
    </subcellularLocation>
</comment>
<comment type="function">
    <text evidence="10">Catalytic subunit of the poly(A)-nuclease (PAN) deadenylation complex, one of two cytoplasmic mRNA deadenylases involved in mRNA turnover. PAN specifically shortens poly(A) tails of RNA and the activity is stimulated by poly(A)-binding protein PAB1. PAN deadenylation is followed by rapid degradation of the shortened mRNA tails by the CCR4-NOT complex. Deadenylated mRNAs are then degraded by two alternative mechanisms, namely exosome-mediated 3'-5' exonucleolytic degradation, or deadenlyation-dependent mRNA decaping and subsequent 5'-3' exonucleolytic degradation by XRN1. May also be involved in post-transcriptional maturation of mRNA poly(A) tails.</text>
</comment>
<feature type="binding site" evidence="10">
    <location>
        <position position="1033"/>
    </location>
    <ligand>
        <name>a divalent metal cation</name>
        <dbReference type="ChEBI" id="CHEBI:60240"/>
        <note>catalytic</note>
    </ligand>
</feature>
<comment type="catalytic activity">
    <reaction evidence="1 10">
        <text>Exonucleolytic cleavage of poly(A) to 5'-AMP.</text>
        <dbReference type="EC" id="3.1.13.4"/>
    </reaction>
</comment>
<comment type="similarity">
    <text evidence="10">Belongs to the peptidase C19 family. PAN2 subfamily.</text>
</comment>
<dbReference type="Pfam" id="PF20770">
    <property type="entry name" value="PAN2_N"/>
    <property type="match status" value="1"/>
</dbReference>
<evidence type="ECO:0000256" key="2">
    <source>
        <dbReference type="ARBA" id="ARBA00004496"/>
    </source>
</evidence>
<dbReference type="InterPro" id="IPR015943">
    <property type="entry name" value="WD40/YVTN_repeat-like_dom_sf"/>
</dbReference>
<dbReference type="FunFam" id="3.30.420.10:FF:000028">
    <property type="entry name" value="PAN2-PAN3 deadenylation complex catalytic subunit PAN2"/>
    <property type="match status" value="1"/>
</dbReference>
<evidence type="ECO:0000256" key="10">
    <source>
        <dbReference type="HAMAP-Rule" id="MF_03182"/>
    </source>
</evidence>
<accession>A0A9P8PWZ0</accession>
<dbReference type="GO" id="GO:0004535">
    <property type="term" value="F:poly(A)-specific ribonuclease activity"/>
    <property type="evidence" value="ECO:0007669"/>
    <property type="project" value="UniProtKB-UniRule"/>
</dbReference>
<keyword evidence="3 10" id="KW-0963">Cytoplasm</keyword>
<evidence type="ECO:0000256" key="9">
    <source>
        <dbReference type="ARBA" id="ARBA00022839"/>
    </source>
</evidence>
<comment type="cofactor">
    <cofactor evidence="10">
        <name>a divalent metal cation</name>
        <dbReference type="ChEBI" id="CHEBI:60240"/>
    </cofactor>
    <text evidence="10">Binds 2 metal cations per subunit in the catalytic exonuclease domain.</text>
</comment>
<dbReference type="Proteomes" id="UP000769528">
    <property type="component" value="Unassembled WGS sequence"/>
</dbReference>
<dbReference type="InterPro" id="IPR050785">
    <property type="entry name" value="PAN2-PAN3_catalytic_subunit"/>
</dbReference>
<dbReference type="InterPro" id="IPR028881">
    <property type="entry name" value="PAN2_UCH_dom"/>
</dbReference>
<dbReference type="OrthoDB" id="16516at2759"/>
<keyword evidence="9 10" id="KW-0269">Exonuclease</keyword>
<evidence type="ECO:0000256" key="7">
    <source>
        <dbReference type="ARBA" id="ARBA00022723"/>
    </source>
</evidence>
<evidence type="ECO:0000256" key="8">
    <source>
        <dbReference type="ARBA" id="ARBA00022801"/>
    </source>
</evidence>
<keyword evidence="13" id="KW-1185">Reference proteome</keyword>
<comment type="domain">
    <text evidence="10">Contains a pseudo-UCH domain. This ubiquitin C-terminal hydrolase (UCH)-like or ubiquitin specific protease (USP)-like domain is predicted to be catalytically inactive because it lacks the active site catalytic triad characteristic of thiol proteases, with residues at the equivalent structural positions that are incompatible with catalysis, and it cannot bind ubiquitin. It functions as a structural scaffold for intra- and intermolecular interactions in the complex.</text>
</comment>
<reference evidence="12" key="2">
    <citation type="submission" date="2021-01" db="EMBL/GenBank/DDBJ databases">
        <authorList>
            <person name="Schikora-Tamarit M.A."/>
        </authorList>
    </citation>
    <scope>NUCLEOTIDE SEQUENCE</scope>
    <source>
        <strain evidence="12">CBS6341</strain>
    </source>
</reference>
<keyword evidence="7 10" id="KW-0479">Metal-binding</keyword>
<evidence type="ECO:0000256" key="4">
    <source>
        <dbReference type="ARBA" id="ARBA00022574"/>
    </source>
</evidence>
<evidence type="ECO:0000256" key="6">
    <source>
        <dbReference type="ARBA" id="ARBA00022722"/>
    </source>
</evidence>
<dbReference type="Pfam" id="PF00929">
    <property type="entry name" value="RNase_T"/>
    <property type="match status" value="1"/>
</dbReference>
<dbReference type="GO" id="GO:0000289">
    <property type="term" value="P:nuclear-transcribed mRNA poly(A) tail shortening"/>
    <property type="evidence" value="ECO:0007669"/>
    <property type="project" value="UniProtKB-UniRule"/>
</dbReference>
<evidence type="ECO:0000256" key="1">
    <source>
        <dbReference type="ARBA" id="ARBA00001663"/>
    </source>
</evidence>
<dbReference type="Gene3D" id="3.30.420.10">
    <property type="entry name" value="Ribonuclease H-like superfamily/Ribonuclease H"/>
    <property type="match status" value="1"/>
</dbReference>
<evidence type="ECO:0000256" key="3">
    <source>
        <dbReference type="ARBA" id="ARBA00022490"/>
    </source>
</evidence>
<keyword evidence="6 10" id="KW-0540">Nuclease</keyword>
<organism evidence="12 13">
    <name type="scientific">Wickerhamomyces mucosus</name>
    <dbReference type="NCBI Taxonomy" id="1378264"/>
    <lineage>
        <taxon>Eukaryota</taxon>
        <taxon>Fungi</taxon>
        <taxon>Dikarya</taxon>
        <taxon>Ascomycota</taxon>
        <taxon>Saccharomycotina</taxon>
        <taxon>Saccharomycetes</taxon>
        <taxon>Phaffomycetales</taxon>
        <taxon>Wickerhamomycetaceae</taxon>
        <taxon>Wickerhamomyces</taxon>
    </lineage>
</organism>
<keyword evidence="5 10" id="KW-0507">mRNA processing</keyword>
<dbReference type="InterPro" id="IPR013520">
    <property type="entry name" value="Ribonucl_H"/>
</dbReference>
<dbReference type="InterPro" id="IPR036397">
    <property type="entry name" value="RNaseH_sf"/>
</dbReference>
<dbReference type="HAMAP" id="MF_03182">
    <property type="entry name" value="PAN2"/>
    <property type="match status" value="1"/>
</dbReference>
<gene>
    <name evidence="10" type="primary">PAN2</name>
    <name evidence="12" type="ORF">WICMUC_000629</name>
</gene>
<dbReference type="InterPro" id="IPR012337">
    <property type="entry name" value="RNaseH-like_sf"/>
</dbReference>
<dbReference type="Gene3D" id="2.130.10.10">
    <property type="entry name" value="YVTN repeat-like/Quinoprotein amine dehydrogenase"/>
    <property type="match status" value="1"/>
</dbReference>
<feature type="binding site" evidence="10">
    <location>
        <position position="872"/>
    </location>
    <ligand>
        <name>a divalent metal cation</name>
        <dbReference type="ChEBI" id="CHEBI:60240"/>
        <note>catalytic</note>
    </ligand>
</feature>
<keyword evidence="8 10" id="KW-0378">Hydrolase</keyword>
<dbReference type="GO" id="GO:0000932">
    <property type="term" value="C:P-body"/>
    <property type="evidence" value="ECO:0007669"/>
    <property type="project" value="TreeGrafter"/>
</dbReference>
<dbReference type="EC" id="3.1.13.4" evidence="10"/>
<dbReference type="PANTHER" id="PTHR15728:SF0">
    <property type="entry name" value="PAN2-PAN3 DEADENYLATION COMPLEX CATALYTIC SUBUNIT PAN2"/>
    <property type="match status" value="1"/>
</dbReference>
<dbReference type="GO" id="GO:0003676">
    <property type="term" value="F:nucleic acid binding"/>
    <property type="evidence" value="ECO:0007669"/>
    <property type="project" value="InterPro"/>
</dbReference>
<dbReference type="InterPro" id="IPR028889">
    <property type="entry name" value="USP"/>
</dbReference>
<dbReference type="SUPFAM" id="SSF54001">
    <property type="entry name" value="Cysteine proteinases"/>
    <property type="match status" value="1"/>
</dbReference>
<dbReference type="SMART" id="SM00479">
    <property type="entry name" value="EXOIII"/>
    <property type="match status" value="1"/>
</dbReference>
<dbReference type="GO" id="GO:0006397">
    <property type="term" value="P:mRNA processing"/>
    <property type="evidence" value="ECO:0007669"/>
    <property type="project" value="UniProtKB-KW"/>
</dbReference>
<comment type="subunit">
    <text evidence="10">Forms a heterotrimer with an asymmetric homodimer of the regulatory subunit PAN3 to form the poly(A)-nuclease (PAN) deadenylation complex.</text>
</comment>
<sequence>MVGWSEVSRTPVIRRPRDPSTDIIHATCSEFDKHSDLVWIGDSSGYVGSYADTVLAPYTRFAAHEGSVRQLLSYKKGVVSIDSNSIRLTNRRGLLIFKVTNKEIPQFKNLAQIAYISTNEILITAASNLIQFDLNKGAVLSIIPHEKEIILMSSNKRFVALGNVDGTIDVFNPKTNEVIKTFTSNSSTLSDIDLKDNTLVSCGYSLRHGNHVLDPFVNVYDLRTLKSLPPIPFPAGASFVRLHPRLSSSAIIASKTGQIQVVDVHNPSDVQLYQVDVGPKIVSFELSSTGDYLGIVDHYSLFHLWCQNPELSQMSERTPLEYPSLPRSNDSYVDVDDHEVPLNSIGLPYYKENLLSAWSSQAIFRSAGTIPKNIDPTKFDDLKNIRIDNSNTVITEGQYDKEKYGRRNQAKKYVSLSNGDLGRFLSAKNVSSPLKKKVLSDDSKEQIFDIKKGNPPNAFKKLEILYSKFGVEDFDFDSYNSTYFSGLESHVDNSYTNALIQLYRFVPEFFSFLVSNLAFENLHSNDLLRELGYLYDMLVKSNGRHFRPTNFQHNLSYIPEASQLGLIKKEILASDGSSDAQRLKVFNRFLLNKISYDERKQNYHSQRPNSFDKIFGIEIEVQKRHSFSSNSLRDLEIHHSLDAFLTDNHFKQLLQRNINPTIITFLEASMSRIEQIKNEHGAFEQSKIVRKIPPVLSVDLHLSQAHIKSIRTTKDWLKAKFYAARSNNGYVLVESLRNQDTSEFYQQYELVGFVAEISGEIDKDKHLVTFLQTYDETNRTKNWFLFNDFLVLPIAEEEALNLQYWWKTPVTLVYRNTSTDSKFCYDGWKYNINDEILYRDHFAAGTREGKRIEYELLTKEEAPNPGTLVAIDAEFVIIEEEQFELKSNGSRSLLKPSYQTLARVSVLRGDEGPKFGVPFIDDYVVVHEPIHDYLTSFSGIEPGDLDPQTSNKPLVEREVVYRKLWLLLNLGCVFVGHGLTNDFRTINISVPKSQVRDTAVFFYKGQRILSLRYLAYSLLNKRVQTGNHDSIEDAHTALLIYKEYEILKSNGSFEETLNTIYKEGQILKFKPPEENN</sequence>
<dbReference type="PROSITE" id="PS50235">
    <property type="entry name" value="USP_3"/>
    <property type="match status" value="1"/>
</dbReference>
<reference evidence="12" key="1">
    <citation type="journal article" date="2021" name="Open Biol.">
        <title>Shared evolutionary footprints suggest mitochondrial oxidative damage underlies multiple complex I losses in fungi.</title>
        <authorList>
            <person name="Schikora-Tamarit M.A."/>
            <person name="Marcet-Houben M."/>
            <person name="Nosek J."/>
            <person name="Gabaldon T."/>
        </authorList>
    </citation>
    <scope>NUCLEOTIDE SEQUENCE</scope>
    <source>
        <strain evidence="12">CBS6341</strain>
    </source>
</reference>
<evidence type="ECO:0000313" key="12">
    <source>
        <dbReference type="EMBL" id="KAH3679886.1"/>
    </source>
</evidence>
<feature type="binding site" evidence="10">
    <location>
        <position position="874"/>
    </location>
    <ligand>
        <name>a divalent metal cation</name>
        <dbReference type="ChEBI" id="CHEBI:60240"/>
        <note>catalytic</note>
    </ligand>
</feature>
<dbReference type="GO" id="GO:0031251">
    <property type="term" value="C:PAN complex"/>
    <property type="evidence" value="ECO:0007669"/>
    <property type="project" value="UniProtKB-UniRule"/>
</dbReference>